<evidence type="ECO:0000256" key="4">
    <source>
        <dbReference type="ARBA" id="ARBA00022691"/>
    </source>
</evidence>
<accession>A0A1N7JH73</accession>
<dbReference type="CDD" id="cd18098">
    <property type="entry name" value="SpoU-like"/>
    <property type="match status" value="1"/>
</dbReference>
<dbReference type="PANTHER" id="PTHR42786">
    <property type="entry name" value="TRNA/RRNA METHYLTRANSFERASE"/>
    <property type="match status" value="1"/>
</dbReference>
<dbReference type="InterPro" id="IPR001537">
    <property type="entry name" value="SpoU_MeTrfase"/>
</dbReference>
<name>A0A1N7JH73_9PROT</name>
<dbReference type="Pfam" id="PF00588">
    <property type="entry name" value="SpoU_methylase"/>
    <property type="match status" value="1"/>
</dbReference>
<dbReference type="GO" id="GO:0005829">
    <property type="term" value="C:cytosol"/>
    <property type="evidence" value="ECO:0007669"/>
    <property type="project" value="TreeGrafter"/>
</dbReference>
<gene>
    <name evidence="6" type="ORF">SAMN05421779_102256</name>
</gene>
<dbReference type="Proteomes" id="UP000185678">
    <property type="component" value="Unassembled WGS sequence"/>
</dbReference>
<evidence type="ECO:0000313" key="6">
    <source>
        <dbReference type="EMBL" id="SIS48601.1"/>
    </source>
</evidence>
<dbReference type="InterPro" id="IPR004384">
    <property type="entry name" value="RNA_MeTrfase_TrmJ/LasT"/>
</dbReference>
<keyword evidence="7" id="KW-1185">Reference proteome</keyword>
<reference evidence="6 7" key="1">
    <citation type="submission" date="2017-01" db="EMBL/GenBank/DDBJ databases">
        <authorList>
            <person name="Mah S.A."/>
            <person name="Swanson W.J."/>
            <person name="Moy G.W."/>
            <person name="Vacquier V.D."/>
        </authorList>
    </citation>
    <scope>NUCLEOTIDE SEQUENCE [LARGE SCALE GENOMIC DNA]</scope>
    <source>
        <strain evidence="6 7">DSM 11589</strain>
    </source>
</reference>
<protein>
    <submittedName>
        <fullName evidence="6">SpoU rRNA Methylase family protein</fullName>
    </submittedName>
</protein>
<keyword evidence="4" id="KW-0949">S-adenosyl-L-methionine</keyword>
<keyword evidence="2 6" id="KW-0489">Methyltransferase</keyword>
<dbReference type="OrthoDB" id="4578643at2"/>
<feature type="domain" description="tRNA/rRNA methyltransferase SpoU type" evidence="5">
    <location>
        <begin position="7"/>
        <end position="139"/>
    </location>
</feature>
<sequence>MRGYFGVGVERISKPYNVGNLFRSAHAFGASFVFTVAANYQRLEGAKIDTSDSLNTLPFFQFPTLDQMMLPKGCALVGIELMDDAIDLPSFHHPLNAAYILGPERSSLSPETVARCDHIIKIPTRLCLNVGMAGVVVMYDRVLSRGRFAPRPMRPGGPRPDALPKPAFGIPDAFAKFQSPTPLAEVELAKVGKDGDLLEE</sequence>
<dbReference type="SUPFAM" id="SSF75217">
    <property type="entry name" value="alpha/beta knot"/>
    <property type="match status" value="1"/>
</dbReference>
<dbReference type="GO" id="GO:0003723">
    <property type="term" value="F:RNA binding"/>
    <property type="evidence" value="ECO:0007669"/>
    <property type="project" value="InterPro"/>
</dbReference>
<dbReference type="InterPro" id="IPR029028">
    <property type="entry name" value="Alpha/beta_knot_MTases"/>
</dbReference>
<evidence type="ECO:0000256" key="3">
    <source>
        <dbReference type="ARBA" id="ARBA00022679"/>
    </source>
</evidence>
<dbReference type="Gene3D" id="3.40.1280.10">
    <property type="match status" value="1"/>
</dbReference>
<dbReference type="InterPro" id="IPR029026">
    <property type="entry name" value="tRNA_m1G_MTases_N"/>
</dbReference>
<dbReference type="PANTHER" id="PTHR42786:SF6">
    <property type="entry name" value="TRNA_RRNA METHYLTRANSFERASE SPOU TYPE DOMAIN-CONTAINING PROTEIN"/>
    <property type="match status" value="1"/>
</dbReference>
<organism evidence="6 7">
    <name type="scientific">Insolitispirillum peregrinum</name>
    <dbReference type="NCBI Taxonomy" id="80876"/>
    <lineage>
        <taxon>Bacteria</taxon>
        <taxon>Pseudomonadati</taxon>
        <taxon>Pseudomonadota</taxon>
        <taxon>Alphaproteobacteria</taxon>
        <taxon>Rhodospirillales</taxon>
        <taxon>Novispirillaceae</taxon>
        <taxon>Insolitispirillum</taxon>
    </lineage>
</organism>
<dbReference type="AlphaFoldDB" id="A0A1N7JH73"/>
<dbReference type="EMBL" id="FTOA01000002">
    <property type="protein sequence ID" value="SIS48601.1"/>
    <property type="molecule type" value="Genomic_DNA"/>
</dbReference>
<dbReference type="RefSeq" id="WP_076399151.1">
    <property type="nucleotide sequence ID" value="NZ_FTOA01000002.1"/>
</dbReference>
<comment type="similarity">
    <text evidence="1">Belongs to the class IV-like SAM-binding methyltransferase superfamily. RNA methyltransferase TrmH family.</text>
</comment>
<dbReference type="STRING" id="80876.SAMN05421779_102256"/>
<evidence type="ECO:0000313" key="7">
    <source>
        <dbReference type="Proteomes" id="UP000185678"/>
    </source>
</evidence>
<keyword evidence="3" id="KW-0808">Transferase</keyword>
<dbReference type="GO" id="GO:0002128">
    <property type="term" value="P:tRNA nucleoside ribose methylation"/>
    <property type="evidence" value="ECO:0007669"/>
    <property type="project" value="TreeGrafter"/>
</dbReference>
<evidence type="ECO:0000256" key="1">
    <source>
        <dbReference type="ARBA" id="ARBA00007228"/>
    </source>
</evidence>
<dbReference type="GO" id="GO:0008173">
    <property type="term" value="F:RNA methyltransferase activity"/>
    <property type="evidence" value="ECO:0007669"/>
    <property type="project" value="InterPro"/>
</dbReference>
<evidence type="ECO:0000259" key="5">
    <source>
        <dbReference type="Pfam" id="PF00588"/>
    </source>
</evidence>
<proteinExistence type="inferred from homology"/>
<evidence type="ECO:0000256" key="2">
    <source>
        <dbReference type="ARBA" id="ARBA00022603"/>
    </source>
</evidence>